<sequence>MDPFVHVFWDPFGNIRNNAINGKRITIGKIIENRQERIGMEEDGQMRSVTINGRDHLKL</sequence>
<reference evidence="1" key="1">
    <citation type="submission" date="2025-08" db="UniProtKB">
        <authorList>
            <consortium name="Ensembl"/>
        </authorList>
    </citation>
    <scope>IDENTIFICATION</scope>
</reference>
<keyword evidence="2" id="KW-1185">Reference proteome</keyword>
<dbReference type="OrthoDB" id="10250354at2759"/>
<organism evidence="1 2">
    <name type="scientific">Falco tinnunculus</name>
    <name type="common">Common kestrel</name>
    <dbReference type="NCBI Taxonomy" id="100819"/>
    <lineage>
        <taxon>Eukaryota</taxon>
        <taxon>Metazoa</taxon>
        <taxon>Chordata</taxon>
        <taxon>Craniata</taxon>
        <taxon>Vertebrata</taxon>
        <taxon>Euteleostomi</taxon>
        <taxon>Archelosauria</taxon>
        <taxon>Archosauria</taxon>
        <taxon>Dinosauria</taxon>
        <taxon>Saurischia</taxon>
        <taxon>Theropoda</taxon>
        <taxon>Coelurosauria</taxon>
        <taxon>Aves</taxon>
        <taxon>Neognathae</taxon>
        <taxon>Neoaves</taxon>
        <taxon>Telluraves</taxon>
        <taxon>Australaves</taxon>
        <taxon>Falconiformes</taxon>
        <taxon>Falconidae</taxon>
        <taxon>Falco</taxon>
    </lineage>
</organism>
<dbReference type="Proteomes" id="UP000694562">
    <property type="component" value="Unplaced"/>
</dbReference>
<dbReference type="AlphaFoldDB" id="A0A8C4XQN2"/>
<reference evidence="1" key="2">
    <citation type="submission" date="2025-09" db="UniProtKB">
        <authorList>
            <consortium name="Ensembl"/>
        </authorList>
    </citation>
    <scope>IDENTIFICATION</scope>
</reference>
<proteinExistence type="predicted"/>
<accession>A0A8C4XQN2</accession>
<evidence type="ECO:0000313" key="1">
    <source>
        <dbReference type="Ensembl" id="ENSFTIP00000014616.1"/>
    </source>
</evidence>
<dbReference type="Ensembl" id="ENSFTIT00000015233.1">
    <property type="protein sequence ID" value="ENSFTIP00000014616.1"/>
    <property type="gene ID" value="ENSFTIG00000009709.1"/>
</dbReference>
<name>A0A8C4XQN2_FALTI</name>
<protein>
    <submittedName>
        <fullName evidence="1">Uncharacterized protein</fullName>
    </submittedName>
</protein>
<evidence type="ECO:0000313" key="2">
    <source>
        <dbReference type="Proteomes" id="UP000694562"/>
    </source>
</evidence>